<feature type="compositionally biased region" description="Pro residues" evidence="2">
    <location>
        <begin position="304"/>
        <end position="321"/>
    </location>
</feature>
<dbReference type="AlphaFoldDB" id="A0AA38LR60"/>
<accession>A0AA38LR60</accession>
<keyword evidence="4" id="KW-1185">Reference proteome</keyword>
<feature type="compositionally biased region" description="Low complexity" evidence="2">
    <location>
        <begin position="559"/>
        <end position="575"/>
    </location>
</feature>
<evidence type="ECO:0000256" key="1">
    <source>
        <dbReference type="SAM" id="Coils"/>
    </source>
</evidence>
<feature type="region of interest" description="Disordered" evidence="2">
    <location>
        <begin position="1"/>
        <end position="216"/>
    </location>
</feature>
<dbReference type="Proteomes" id="UP001164286">
    <property type="component" value="Unassembled WGS sequence"/>
</dbReference>
<reference evidence="3" key="1">
    <citation type="journal article" date="2022" name="G3 (Bethesda)">
        <title>High quality genome of the basidiomycete yeast Dioszegia hungarica PDD-24b-2 isolated from cloud water.</title>
        <authorList>
            <person name="Jarrige D."/>
            <person name="Haridas S."/>
            <person name="Bleykasten-Grosshans C."/>
            <person name="Joly M."/>
            <person name="Nadalig T."/>
            <person name="Sancelme M."/>
            <person name="Vuilleumier S."/>
            <person name="Grigoriev I.V."/>
            <person name="Amato P."/>
            <person name="Bringel F."/>
        </authorList>
    </citation>
    <scope>NUCLEOTIDE SEQUENCE</scope>
    <source>
        <strain evidence="3">PDD-24b-2</strain>
    </source>
</reference>
<feature type="region of interest" description="Disordered" evidence="2">
    <location>
        <begin position="255"/>
        <end position="438"/>
    </location>
</feature>
<name>A0AA38LR60_9TREE</name>
<gene>
    <name evidence="3" type="ORF">MKK02DRAFT_40946</name>
</gene>
<feature type="coiled-coil region" evidence="1">
    <location>
        <begin position="841"/>
        <end position="980"/>
    </location>
</feature>
<feature type="compositionally biased region" description="Acidic residues" evidence="2">
    <location>
        <begin position="1226"/>
        <end position="1235"/>
    </location>
</feature>
<feature type="compositionally biased region" description="Polar residues" evidence="2">
    <location>
        <begin position="1162"/>
        <end position="1175"/>
    </location>
</feature>
<feature type="region of interest" description="Disordered" evidence="2">
    <location>
        <begin position="538"/>
        <end position="575"/>
    </location>
</feature>
<keyword evidence="1" id="KW-0175">Coiled coil</keyword>
<proteinExistence type="predicted"/>
<sequence length="1235" mass="136546">MSDLLHRLNPFRPASPAKPPPHSQLRTSSPIRKRTKSPHHLTLYLERDRPDSAAGHLPSRASSSLESPLPDVPYGRYLLDTQRSMDLDRPVFTPVPSSPSHSPYPHTDPPPTTTPGRRARTPSILRTLAHHPSLSALKGKQKREKKREVEEREERLSGSVDDEVPERDEEERKGWMGTWGSAKKKRARKGSLKLAKSMPSVRTSDESDDYRSSMDVPVPALPEMYVKRTSKGIDFSKALTPDIEICLEGYETPVSPTRIAPRASTSPMRMPRTRGKSEDLSPKRQPILPRHLSTPAKADRGYSPSPPRLSLPAPSQHPHPVPLDWTRRDSIEEYDPSNYGDRPGTPEDLAGQLEDGLDILRLPEELPDGTPGGTTADKRRGMLSDGAKHEKGSIRFFSRDTYARLSESPSESPRPSPCPTPTLTIPNPAGLSPAQRAESPFEVKLSPLVTKRMSLEVFGPTLGLVKDDGDKRESLQSLAESVEEMDDDQFELDEEKGVATGLIDLAKPNTLEGWTGTQLTTIAESPSSVHSTAYLAQAQSTPSAPTQAGGETGPTAYYTPDSHSTSTGTDSSYSPVPVSLSRQLIQAHTDHTRQLDARVREGEVLIAGLREEIAMLKKELEDESCENEAAWKVVDEMQADLKQAEASSEEKHQALESMRQAMVENEEFFDQLQEAHDNLAERFERMEMALTNGAEVREKQADQIAALGRTNGELVLASAALRKDKLDLESQLHESTATLEARTKELNDAARQLEVTVEEYTTHLADCDRRAAEMGVRVSEVDTLRSLLSLRESELEASQAAAVELREEMRGWERKLVEKDMVLQQLRDKVGTKQFEVDEGRVEAEGEIMELRAKLDRALQERGELMEQLNTAKDSSGRTTQLEDDNTRLEEDVQELQFLYEESLNQLEAARSEIEAQVGDMSLQQGEVKQLRADLEATQESLARVTAQSTRAQREHDRTASDLKWKIDDLRTQLADQETKVRVAFVEREMSSATTADVQSRLTAYLGEIDRLKLAETKLLSEVGDLRAASSGETLRVVELEKRIKELEEDKMLMDISLDNKETEITLLNRQASRSGSVTPTRKRLVASTSRIPSTPSASTIARPGETPGPNRRLSVSMHGSAIKRPVSAAGAAKSGRRESSIMSTPKPTPTAPSLARRPSLATPTPATRVLSSSTKHNHTSDLKLAGPRKSLAVEPAGQVKRKTSLPTLARPASVSRTGHRTLVGMEEEEEVGAN</sequence>
<feature type="compositionally biased region" description="Basic and acidic residues" evidence="2">
    <location>
        <begin position="203"/>
        <end position="212"/>
    </location>
</feature>
<feature type="coiled-coil region" evidence="1">
    <location>
        <begin position="599"/>
        <end position="689"/>
    </location>
</feature>
<feature type="compositionally biased region" description="Polar residues" evidence="2">
    <location>
        <begin position="1071"/>
        <end position="1080"/>
    </location>
</feature>
<comment type="caution">
    <text evidence="3">The sequence shown here is derived from an EMBL/GenBank/DDBJ whole genome shotgun (WGS) entry which is preliminary data.</text>
</comment>
<evidence type="ECO:0000256" key="2">
    <source>
        <dbReference type="SAM" id="MobiDB-lite"/>
    </source>
</evidence>
<feature type="compositionally biased region" description="Basic and acidic residues" evidence="2">
    <location>
        <begin position="146"/>
        <end position="156"/>
    </location>
</feature>
<feature type="compositionally biased region" description="Basic and acidic residues" evidence="2">
    <location>
        <begin position="376"/>
        <end position="402"/>
    </location>
</feature>
<feature type="compositionally biased region" description="Low complexity" evidence="2">
    <location>
        <begin position="90"/>
        <end position="105"/>
    </location>
</feature>
<dbReference type="RefSeq" id="XP_052942417.1">
    <property type="nucleotide sequence ID" value="XM_053091343.1"/>
</dbReference>
<feature type="compositionally biased region" description="Basic residues" evidence="2">
    <location>
        <begin position="182"/>
        <end position="191"/>
    </location>
</feature>
<evidence type="ECO:0000313" key="4">
    <source>
        <dbReference type="Proteomes" id="UP001164286"/>
    </source>
</evidence>
<feature type="coiled-coil region" evidence="1">
    <location>
        <begin position="1030"/>
        <end position="1064"/>
    </location>
</feature>
<feature type="compositionally biased region" description="Polar residues" evidence="2">
    <location>
        <begin position="1087"/>
        <end position="1100"/>
    </location>
</feature>
<dbReference type="PANTHER" id="PTHR45615">
    <property type="entry name" value="MYOSIN HEAVY CHAIN, NON-MUSCLE"/>
    <property type="match status" value="1"/>
</dbReference>
<dbReference type="PANTHER" id="PTHR45615:SF80">
    <property type="entry name" value="GRIP DOMAIN-CONTAINING PROTEIN"/>
    <property type="match status" value="1"/>
</dbReference>
<feature type="compositionally biased region" description="Acidic residues" evidence="2">
    <location>
        <begin position="160"/>
        <end position="169"/>
    </location>
</feature>
<dbReference type="GeneID" id="77730548"/>
<feature type="region of interest" description="Disordered" evidence="2">
    <location>
        <begin position="1071"/>
        <end position="1235"/>
    </location>
</feature>
<protein>
    <submittedName>
        <fullName evidence="3">Uncharacterized protein</fullName>
    </submittedName>
</protein>
<dbReference type="EMBL" id="JAKWFO010000014">
    <property type="protein sequence ID" value="KAI9632640.1"/>
    <property type="molecule type" value="Genomic_DNA"/>
</dbReference>
<evidence type="ECO:0000313" key="3">
    <source>
        <dbReference type="EMBL" id="KAI9632640.1"/>
    </source>
</evidence>
<organism evidence="3 4">
    <name type="scientific">Dioszegia hungarica</name>
    <dbReference type="NCBI Taxonomy" id="4972"/>
    <lineage>
        <taxon>Eukaryota</taxon>
        <taxon>Fungi</taxon>
        <taxon>Dikarya</taxon>
        <taxon>Basidiomycota</taxon>
        <taxon>Agaricomycotina</taxon>
        <taxon>Tremellomycetes</taxon>
        <taxon>Tremellales</taxon>
        <taxon>Bulleribasidiaceae</taxon>
        <taxon>Dioszegia</taxon>
    </lineage>
</organism>